<feature type="transmembrane region" description="Helical" evidence="6">
    <location>
        <begin position="436"/>
        <end position="454"/>
    </location>
</feature>
<dbReference type="eggNOG" id="COG2814">
    <property type="taxonomic scope" value="Bacteria"/>
</dbReference>
<accession>I4D286</accession>
<dbReference type="InterPro" id="IPR011701">
    <property type="entry name" value="MFS"/>
</dbReference>
<keyword evidence="9" id="KW-1185">Reference proteome</keyword>
<evidence type="ECO:0000256" key="5">
    <source>
        <dbReference type="ARBA" id="ARBA00023136"/>
    </source>
</evidence>
<feature type="transmembrane region" description="Helical" evidence="6">
    <location>
        <begin position="141"/>
        <end position="163"/>
    </location>
</feature>
<proteinExistence type="predicted"/>
<evidence type="ECO:0000256" key="3">
    <source>
        <dbReference type="ARBA" id="ARBA00022692"/>
    </source>
</evidence>
<protein>
    <submittedName>
        <fullName evidence="8">Arabinose efflux permease family protein</fullName>
    </submittedName>
</protein>
<dbReference type="PROSITE" id="PS50850">
    <property type="entry name" value="MFS"/>
    <property type="match status" value="1"/>
</dbReference>
<keyword evidence="4 6" id="KW-1133">Transmembrane helix</keyword>
<feature type="transmembrane region" description="Helical" evidence="6">
    <location>
        <begin position="7"/>
        <end position="26"/>
    </location>
</feature>
<gene>
    <name evidence="8" type="ordered locus">Desaci_0854</name>
</gene>
<evidence type="ECO:0000256" key="4">
    <source>
        <dbReference type="ARBA" id="ARBA00022989"/>
    </source>
</evidence>
<dbReference type="GO" id="GO:0022857">
    <property type="term" value="F:transmembrane transporter activity"/>
    <property type="evidence" value="ECO:0007669"/>
    <property type="project" value="InterPro"/>
</dbReference>
<dbReference type="CDD" id="cd17321">
    <property type="entry name" value="MFS_MMR_MDR_like"/>
    <property type="match status" value="1"/>
</dbReference>
<feature type="transmembrane region" description="Helical" evidence="6">
    <location>
        <begin position="77"/>
        <end position="104"/>
    </location>
</feature>
<keyword evidence="5 6" id="KW-0472">Membrane</keyword>
<dbReference type="SUPFAM" id="SSF103473">
    <property type="entry name" value="MFS general substrate transporter"/>
    <property type="match status" value="1"/>
</dbReference>
<organism evidence="8 9">
    <name type="scientific">Desulfosporosinus acidiphilus (strain DSM 22704 / JCM 16185 / SJ4)</name>
    <dbReference type="NCBI Taxonomy" id="646529"/>
    <lineage>
        <taxon>Bacteria</taxon>
        <taxon>Bacillati</taxon>
        <taxon>Bacillota</taxon>
        <taxon>Clostridia</taxon>
        <taxon>Eubacteriales</taxon>
        <taxon>Desulfitobacteriaceae</taxon>
        <taxon>Desulfosporosinus</taxon>
    </lineage>
</organism>
<feature type="transmembrane region" description="Helical" evidence="6">
    <location>
        <begin position="199"/>
        <end position="217"/>
    </location>
</feature>
<dbReference type="Proteomes" id="UP000002892">
    <property type="component" value="Chromosome"/>
</dbReference>
<dbReference type="GO" id="GO:0005886">
    <property type="term" value="C:plasma membrane"/>
    <property type="evidence" value="ECO:0007669"/>
    <property type="project" value="UniProtKB-SubCell"/>
</dbReference>
<dbReference type="PANTHER" id="PTHR42718:SF9">
    <property type="entry name" value="MAJOR FACILITATOR SUPERFAMILY MULTIDRUG TRANSPORTER MFSC"/>
    <property type="match status" value="1"/>
</dbReference>
<feature type="domain" description="Major facilitator superfamily (MFS) profile" evidence="7">
    <location>
        <begin position="11"/>
        <end position="460"/>
    </location>
</feature>
<dbReference type="InterPro" id="IPR020846">
    <property type="entry name" value="MFS_dom"/>
</dbReference>
<dbReference type="OrthoDB" id="102502at2"/>
<dbReference type="KEGG" id="dai:Desaci_0854"/>
<reference evidence="8 9" key="1">
    <citation type="journal article" date="2012" name="J. Bacteriol.">
        <title>Complete genome sequences of Desulfosporosinus orientis DSM765T, Desulfosporosinus youngiae DSM17734T, Desulfosporosinus meridiei DSM13257T, and Desulfosporosinus acidiphilus DSM22704T.</title>
        <authorList>
            <person name="Pester M."/>
            <person name="Brambilla E."/>
            <person name="Alazard D."/>
            <person name="Rattei T."/>
            <person name="Weinmaier T."/>
            <person name="Han J."/>
            <person name="Lucas S."/>
            <person name="Lapidus A."/>
            <person name="Cheng J.F."/>
            <person name="Goodwin L."/>
            <person name="Pitluck S."/>
            <person name="Peters L."/>
            <person name="Ovchinnikova G."/>
            <person name="Teshima H."/>
            <person name="Detter J.C."/>
            <person name="Han C.S."/>
            <person name="Tapia R."/>
            <person name="Land M.L."/>
            <person name="Hauser L."/>
            <person name="Kyrpides N.C."/>
            <person name="Ivanova N.N."/>
            <person name="Pagani I."/>
            <person name="Huntmann M."/>
            <person name="Wei C.L."/>
            <person name="Davenport K.W."/>
            <person name="Daligault H."/>
            <person name="Chain P.S."/>
            <person name="Chen A."/>
            <person name="Mavromatis K."/>
            <person name="Markowitz V."/>
            <person name="Szeto E."/>
            <person name="Mikhailova N."/>
            <person name="Pati A."/>
            <person name="Wagner M."/>
            <person name="Woyke T."/>
            <person name="Ollivier B."/>
            <person name="Klenk H.P."/>
            <person name="Spring S."/>
            <person name="Loy A."/>
        </authorList>
    </citation>
    <scope>NUCLEOTIDE SEQUENCE [LARGE SCALE GENOMIC DNA]</scope>
    <source>
        <strain evidence="9">DSM 22704 / JCM 16185 / SJ4</strain>
    </source>
</reference>
<dbReference type="STRING" id="646529.Desaci_0854"/>
<feature type="transmembrane region" description="Helical" evidence="6">
    <location>
        <begin position="352"/>
        <end position="369"/>
    </location>
</feature>
<evidence type="ECO:0000313" key="9">
    <source>
        <dbReference type="Proteomes" id="UP000002892"/>
    </source>
</evidence>
<dbReference type="RefSeq" id="WP_014825921.1">
    <property type="nucleotide sequence ID" value="NC_018068.1"/>
</dbReference>
<evidence type="ECO:0000313" key="8">
    <source>
        <dbReference type="EMBL" id="AFM39910.1"/>
    </source>
</evidence>
<keyword evidence="3 6" id="KW-0812">Transmembrane</keyword>
<dbReference type="PANTHER" id="PTHR42718">
    <property type="entry name" value="MAJOR FACILITATOR SUPERFAMILY MULTIDRUG TRANSPORTER MFSC"/>
    <property type="match status" value="1"/>
</dbReference>
<evidence type="ECO:0000256" key="6">
    <source>
        <dbReference type="SAM" id="Phobius"/>
    </source>
</evidence>
<sequence>MEENQSIVKVTMIIVMITSFITPFLGNAINLGIPQIGMEYGVDQSQLNWVVTSYLLASAAFLLPFGRLADLLGRKRIFLIGMIAFAVTSLGCGFAFSFPVLIVFRVFQGIASAMIFGTSMAILTSVVPAKERGKAMGLSAAATYIGLSLGPVLGGLICSTISWRGIFHLSFLISLVVLSLTITRLTGEWTGTDHENLDKWGSILWIIGILLFLYGLSDITAGYSNIIAFALGLLLLIVFVVYENKRSYPILPMGLFLSNRSFAFSNLAALINYSATFALVYLMSLYLQNVQNIGISQSGLILLSQPIIMALLSPLAGRLSDKINSQILASLGMGITTLGLFLFIFLAKGTSIELIVLNMAFIGLGFAFFSSPNTNAVMSSVERPLYGVASSTLGTMRLLGQTLSMTIVALITSFEMKDMPLDSPYYMTSFMNSSKISFIVFTILCLIGTFASLARGKSLNSPRKINESI</sequence>
<evidence type="ECO:0000259" key="7">
    <source>
        <dbReference type="PROSITE" id="PS50850"/>
    </source>
</evidence>
<feature type="transmembrane region" description="Helical" evidence="6">
    <location>
        <begin position="398"/>
        <end position="416"/>
    </location>
</feature>
<name>I4D286_DESAJ</name>
<dbReference type="AlphaFoldDB" id="I4D286"/>
<evidence type="ECO:0000256" key="1">
    <source>
        <dbReference type="ARBA" id="ARBA00004651"/>
    </source>
</evidence>
<feature type="transmembrane region" description="Helical" evidence="6">
    <location>
        <begin position="110"/>
        <end position="129"/>
    </location>
</feature>
<feature type="transmembrane region" description="Helical" evidence="6">
    <location>
        <begin position="327"/>
        <end position="346"/>
    </location>
</feature>
<keyword evidence="2" id="KW-0813">Transport</keyword>
<feature type="transmembrane region" description="Helical" evidence="6">
    <location>
        <begin position="46"/>
        <end position="65"/>
    </location>
</feature>
<dbReference type="Gene3D" id="1.20.1720.10">
    <property type="entry name" value="Multidrug resistance protein D"/>
    <property type="match status" value="1"/>
</dbReference>
<feature type="transmembrane region" description="Helical" evidence="6">
    <location>
        <begin position="263"/>
        <end position="287"/>
    </location>
</feature>
<dbReference type="InterPro" id="IPR036259">
    <property type="entry name" value="MFS_trans_sf"/>
</dbReference>
<feature type="transmembrane region" description="Helical" evidence="6">
    <location>
        <begin position="293"/>
        <end position="315"/>
    </location>
</feature>
<dbReference type="Gene3D" id="1.20.1250.20">
    <property type="entry name" value="MFS general substrate transporter like domains"/>
    <property type="match status" value="1"/>
</dbReference>
<dbReference type="Pfam" id="PF07690">
    <property type="entry name" value="MFS_1"/>
    <property type="match status" value="1"/>
</dbReference>
<dbReference type="PRINTS" id="PR01036">
    <property type="entry name" value="TCRTETB"/>
</dbReference>
<evidence type="ECO:0000256" key="2">
    <source>
        <dbReference type="ARBA" id="ARBA00022448"/>
    </source>
</evidence>
<dbReference type="HOGENOM" id="CLU_000960_28_3_9"/>
<feature type="transmembrane region" description="Helical" evidence="6">
    <location>
        <begin position="223"/>
        <end position="242"/>
    </location>
</feature>
<dbReference type="EMBL" id="CP003639">
    <property type="protein sequence ID" value="AFM39910.1"/>
    <property type="molecule type" value="Genomic_DNA"/>
</dbReference>
<comment type="subcellular location">
    <subcellularLocation>
        <location evidence="1">Cell membrane</location>
        <topology evidence="1">Multi-pass membrane protein</topology>
    </subcellularLocation>
</comment>
<feature type="transmembrane region" description="Helical" evidence="6">
    <location>
        <begin position="169"/>
        <end position="187"/>
    </location>
</feature>